<evidence type="ECO:0000313" key="1">
    <source>
        <dbReference type="Proteomes" id="UP000887576"/>
    </source>
</evidence>
<reference evidence="2" key="1">
    <citation type="submission" date="2022-11" db="UniProtKB">
        <authorList>
            <consortium name="WormBaseParasite"/>
        </authorList>
    </citation>
    <scope>IDENTIFICATION</scope>
</reference>
<organism evidence="1 2">
    <name type="scientific">Panagrolaimus sp. JU765</name>
    <dbReference type="NCBI Taxonomy" id="591449"/>
    <lineage>
        <taxon>Eukaryota</taxon>
        <taxon>Metazoa</taxon>
        <taxon>Ecdysozoa</taxon>
        <taxon>Nematoda</taxon>
        <taxon>Chromadorea</taxon>
        <taxon>Rhabditida</taxon>
        <taxon>Tylenchina</taxon>
        <taxon>Panagrolaimomorpha</taxon>
        <taxon>Panagrolaimoidea</taxon>
        <taxon>Panagrolaimidae</taxon>
        <taxon>Panagrolaimus</taxon>
    </lineage>
</organism>
<protein>
    <submittedName>
        <fullName evidence="2">Uncharacterized protein</fullName>
    </submittedName>
</protein>
<evidence type="ECO:0000313" key="2">
    <source>
        <dbReference type="WBParaSite" id="JU765_v2.g15978.t1"/>
    </source>
</evidence>
<name>A0AC34QFP3_9BILA</name>
<sequence>MGNRILFAVICLSRIVAKPIVVSIIAMFSFMFSVVVIILEVENKNDLNHKSLKDIKDIAKVQMNRTFIVYCVGSFFGFLAALLGVVLFTIRWQMQLTPTTIRVLDADPTPIRVIGTNHYRVPPTAPLPDEWSQSSTAIHY</sequence>
<dbReference type="Proteomes" id="UP000887576">
    <property type="component" value="Unplaced"/>
</dbReference>
<dbReference type="WBParaSite" id="JU765_v2.g15978.t1">
    <property type="protein sequence ID" value="JU765_v2.g15978.t1"/>
    <property type="gene ID" value="JU765_v2.g15978"/>
</dbReference>
<proteinExistence type="predicted"/>
<accession>A0AC34QFP3</accession>